<dbReference type="Pfam" id="PF05383">
    <property type="entry name" value="La"/>
    <property type="match status" value="1"/>
</dbReference>
<accession>A0A9P8Q1I6</accession>
<feature type="compositionally biased region" description="Polar residues" evidence="3">
    <location>
        <begin position="129"/>
        <end position="165"/>
    </location>
</feature>
<dbReference type="InterPro" id="IPR036388">
    <property type="entry name" value="WH-like_DNA-bd_sf"/>
</dbReference>
<evidence type="ECO:0000259" key="4">
    <source>
        <dbReference type="PROSITE" id="PS50961"/>
    </source>
</evidence>
<feature type="compositionally biased region" description="Basic and acidic residues" evidence="3">
    <location>
        <begin position="73"/>
        <end position="84"/>
    </location>
</feature>
<organism evidence="5 6">
    <name type="scientific">Wickerhamomyces pijperi</name>
    <name type="common">Yeast</name>
    <name type="synonym">Pichia pijperi</name>
    <dbReference type="NCBI Taxonomy" id="599730"/>
    <lineage>
        <taxon>Eukaryota</taxon>
        <taxon>Fungi</taxon>
        <taxon>Dikarya</taxon>
        <taxon>Ascomycota</taxon>
        <taxon>Saccharomycotina</taxon>
        <taxon>Saccharomycetes</taxon>
        <taxon>Phaffomycetales</taxon>
        <taxon>Wickerhamomycetaceae</taxon>
        <taxon>Wickerhamomyces</taxon>
    </lineage>
</organism>
<feature type="compositionally biased region" description="Polar residues" evidence="3">
    <location>
        <begin position="59"/>
        <end position="72"/>
    </location>
</feature>
<dbReference type="GO" id="GO:0003723">
    <property type="term" value="F:RNA binding"/>
    <property type="evidence" value="ECO:0007669"/>
    <property type="project" value="UniProtKB-UniRule"/>
</dbReference>
<evidence type="ECO:0000256" key="1">
    <source>
        <dbReference type="ARBA" id="ARBA00022884"/>
    </source>
</evidence>
<dbReference type="SMART" id="SM00715">
    <property type="entry name" value="LA"/>
    <property type="match status" value="1"/>
</dbReference>
<dbReference type="InterPro" id="IPR045180">
    <property type="entry name" value="La_dom_prot"/>
</dbReference>
<feature type="compositionally biased region" description="Basic and acidic residues" evidence="3">
    <location>
        <begin position="200"/>
        <end position="214"/>
    </location>
</feature>
<reference evidence="5" key="2">
    <citation type="submission" date="2021-01" db="EMBL/GenBank/DDBJ databases">
        <authorList>
            <person name="Schikora-Tamarit M.A."/>
        </authorList>
    </citation>
    <scope>NUCLEOTIDE SEQUENCE</scope>
    <source>
        <strain evidence="5">CBS2887</strain>
    </source>
</reference>
<feature type="compositionally biased region" description="Basic and acidic residues" evidence="3">
    <location>
        <begin position="229"/>
        <end position="246"/>
    </location>
</feature>
<feature type="region of interest" description="Disordered" evidence="3">
    <location>
        <begin position="1"/>
        <end position="262"/>
    </location>
</feature>
<dbReference type="Proteomes" id="UP000774326">
    <property type="component" value="Unassembled WGS sequence"/>
</dbReference>
<feature type="region of interest" description="Disordered" evidence="3">
    <location>
        <begin position="340"/>
        <end position="429"/>
    </location>
</feature>
<dbReference type="InterPro" id="IPR006630">
    <property type="entry name" value="La_HTH"/>
</dbReference>
<gene>
    <name evidence="5" type="ORF">WICPIJ_007904</name>
</gene>
<reference evidence="5" key="1">
    <citation type="journal article" date="2021" name="Open Biol.">
        <title>Shared evolutionary footprints suggest mitochondrial oxidative damage underlies multiple complex I losses in fungi.</title>
        <authorList>
            <person name="Schikora-Tamarit M.A."/>
            <person name="Marcet-Houben M."/>
            <person name="Nosek J."/>
            <person name="Gabaldon T."/>
        </authorList>
    </citation>
    <scope>NUCLEOTIDE SEQUENCE</scope>
    <source>
        <strain evidence="5">CBS2887</strain>
    </source>
</reference>
<feature type="region of interest" description="Disordered" evidence="3">
    <location>
        <begin position="457"/>
        <end position="518"/>
    </location>
</feature>
<keyword evidence="1 2" id="KW-0694">RNA-binding</keyword>
<feature type="domain" description="HTH La-type RNA-binding" evidence="4">
    <location>
        <begin position="537"/>
        <end position="627"/>
    </location>
</feature>
<feature type="compositionally biased region" description="Low complexity" evidence="3">
    <location>
        <begin position="470"/>
        <end position="481"/>
    </location>
</feature>
<dbReference type="AlphaFoldDB" id="A0A9P8Q1I6"/>
<comment type="caution">
    <text evidence="5">The sequence shown here is derived from an EMBL/GenBank/DDBJ whole genome shotgun (WGS) entry which is preliminary data.</text>
</comment>
<evidence type="ECO:0000313" key="5">
    <source>
        <dbReference type="EMBL" id="KAH3681129.1"/>
    </source>
</evidence>
<name>A0A9P8Q1I6_WICPI</name>
<sequence>MTYSEHKRSNPLPPSSSKLLPAPTPVVNPWGTRALFANTQPIPSPTATPVTKSGPAKTAESSNDSFTGASKPNTEEVKPNDTVKKSKKPKEVGQWPFDVPDEETLPTLKEHKKTLNSKEKWVHYDATIVISSSSGPNKKNGVNSDRNGTSSSANVSNGGDENGQQNKTKSKKSKNRNRNRENNRESKDTKDLSKLPTTAKETKSSKDPQTEPLKKQNGHRKSPSNSNEKQLKDSKQKSPSPKREKIVIQSATSVESNASESIFDDSQLNGSVTLDSAASELTQTTEGKAPPMESHEIEGPQTVRYLNDIPKSQDLQNGPSRFQALLNQQQHQQQQFNFQPQFIGHPGNSTIQQNGPNSQFMPPQVMQQQQPYYNHNPNGGKNMKHRNNSEPLTGNRSVSGGSNNSRRNNNRGNGNNNRHSITGANHSHNQNNFFNYPQVNYGFLPILNQQMPYGQLPMGHILPPPPPPQQVQQAQPSQILPHSRSSSQSPIKESFLTVPFQGPTDQNSQQQQQQQQQQFIQPFNGGMPFSIAPMYHQPFISDTLSQVIHQIQYYFSVDNLIKDTFIRKHMNSQGFIPIDTIMEFRRMKVLAGGNHQLVFDALMALPHLEVRNNKVRLREGFTKWLFPYDQREPSGKLEEDEEAESGIQSEIAEKTT</sequence>
<dbReference type="SUPFAM" id="SSF46785">
    <property type="entry name" value="Winged helix' DNA-binding domain"/>
    <property type="match status" value="1"/>
</dbReference>
<feature type="compositionally biased region" description="Polar residues" evidence="3">
    <location>
        <begin position="249"/>
        <end position="262"/>
    </location>
</feature>
<feature type="compositionally biased region" description="Low complexity" evidence="3">
    <location>
        <begin position="359"/>
        <end position="370"/>
    </location>
</feature>
<feature type="compositionally biased region" description="Low complexity" evidence="3">
    <location>
        <begin position="509"/>
        <end position="518"/>
    </location>
</feature>
<dbReference type="OrthoDB" id="340227at2759"/>
<feature type="compositionally biased region" description="Polar residues" evidence="3">
    <location>
        <begin position="37"/>
        <end position="51"/>
    </location>
</feature>
<dbReference type="EMBL" id="JAEUBG010004581">
    <property type="protein sequence ID" value="KAH3681129.1"/>
    <property type="molecule type" value="Genomic_DNA"/>
</dbReference>
<dbReference type="PROSITE" id="PS50961">
    <property type="entry name" value="HTH_LA"/>
    <property type="match status" value="1"/>
</dbReference>
<protein>
    <recommendedName>
        <fullName evidence="4">HTH La-type RNA-binding domain-containing protein</fullName>
    </recommendedName>
</protein>
<keyword evidence="6" id="KW-1185">Reference proteome</keyword>
<feature type="compositionally biased region" description="Basic residues" evidence="3">
    <location>
        <begin position="168"/>
        <end position="177"/>
    </location>
</feature>
<dbReference type="PANTHER" id="PTHR22792">
    <property type="entry name" value="LUPUS LA PROTEIN-RELATED"/>
    <property type="match status" value="1"/>
</dbReference>
<evidence type="ECO:0000256" key="2">
    <source>
        <dbReference type="PROSITE-ProRule" id="PRU00332"/>
    </source>
</evidence>
<feature type="compositionally biased region" description="Basic and acidic residues" evidence="3">
    <location>
        <begin position="178"/>
        <end position="193"/>
    </location>
</feature>
<evidence type="ECO:0000256" key="3">
    <source>
        <dbReference type="SAM" id="MobiDB-lite"/>
    </source>
</evidence>
<proteinExistence type="predicted"/>
<feature type="compositionally biased region" description="Low complexity" evidence="3">
    <location>
        <begin position="394"/>
        <end position="420"/>
    </location>
</feature>
<dbReference type="Gene3D" id="1.10.10.10">
    <property type="entry name" value="Winged helix-like DNA-binding domain superfamily/Winged helix DNA-binding domain"/>
    <property type="match status" value="1"/>
</dbReference>
<feature type="compositionally biased region" description="Polar residues" evidence="3">
    <location>
        <begin position="347"/>
        <end position="358"/>
    </location>
</feature>
<dbReference type="CDD" id="cd07323">
    <property type="entry name" value="LAM"/>
    <property type="match status" value="1"/>
</dbReference>
<feature type="region of interest" description="Disordered" evidence="3">
    <location>
        <begin position="633"/>
        <end position="656"/>
    </location>
</feature>
<dbReference type="InterPro" id="IPR036390">
    <property type="entry name" value="WH_DNA-bd_sf"/>
</dbReference>
<evidence type="ECO:0000313" key="6">
    <source>
        <dbReference type="Proteomes" id="UP000774326"/>
    </source>
</evidence>